<accession>A0A928Q1M8</accession>
<dbReference type="SUPFAM" id="SSF49329">
    <property type="entry name" value="Cu,Zn superoxide dismutase-like"/>
    <property type="match status" value="1"/>
</dbReference>
<gene>
    <name evidence="3" type="ORF">E7512_02060</name>
</gene>
<protein>
    <submittedName>
        <fullName evidence="3">Superoxide dismutase family protein</fullName>
    </submittedName>
</protein>
<feature type="domain" description="Superoxide dismutase copper/zinc binding" evidence="2">
    <location>
        <begin position="31"/>
        <end position="158"/>
    </location>
</feature>
<evidence type="ECO:0000313" key="4">
    <source>
        <dbReference type="Proteomes" id="UP000754750"/>
    </source>
</evidence>
<sequence>MLDLNTLQNTAKRIPDAQAVIKGSSAYPQLRGTMRLHQMEGGVLVTALVHGLPQGEGSCPVNVFGFHIHEGKACTGNDQDPFADAGVHFNPGNCPHPAHAGDMPPLFGNRGTAYLSFFTDRFTVSQVIGHTVIIHSHPDDFTTQPSGNSGAKIACGLIERTGWQQWQQPRWGCVMPNC</sequence>
<dbReference type="InterPro" id="IPR024134">
    <property type="entry name" value="SOD_Cu/Zn_/chaperone"/>
</dbReference>
<dbReference type="InterPro" id="IPR001424">
    <property type="entry name" value="SOD_Cu_Zn_dom"/>
</dbReference>
<evidence type="ECO:0000256" key="1">
    <source>
        <dbReference type="ARBA" id="ARBA00010457"/>
    </source>
</evidence>
<comment type="caution">
    <text evidence="3">The sequence shown here is derived from an EMBL/GenBank/DDBJ whole genome shotgun (WGS) entry which is preliminary data.</text>
</comment>
<dbReference type="AlphaFoldDB" id="A0A928Q1M8"/>
<dbReference type="Gene3D" id="2.60.40.200">
    <property type="entry name" value="Superoxide dismutase, copper/zinc binding domain"/>
    <property type="match status" value="1"/>
</dbReference>
<dbReference type="GO" id="GO:0006801">
    <property type="term" value="P:superoxide metabolic process"/>
    <property type="evidence" value="ECO:0007669"/>
    <property type="project" value="InterPro"/>
</dbReference>
<evidence type="ECO:0000259" key="2">
    <source>
        <dbReference type="Pfam" id="PF00080"/>
    </source>
</evidence>
<organism evidence="3 4">
    <name type="scientific">Faecalispora sporosphaeroides</name>
    <dbReference type="NCBI Taxonomy" id="1549"/>
    <lineage>
        <taxon>Bacteria</taxon>
        <taxon>Bacillati</taxon>
        <taxon>Bacillota</taxon>
        <taxon>Clostridia</taxon>
        <taxon>Eubacteriales</taxon>
        <taxon>Oscillospiraceae</taxon>
        <taxon>Faecalispora</taxon>
    </lineage>
</organism>
<dbReference type="Proteomes" id="UP000754750">
    <property type="component" value="Unassembled WGS sequence"/>
</dbReference>
<dbReference type="Pfam" id="PF00080">
    <property type="entry name" value="Sod_Cu"/>
    <property type="match status" value="1"/>
</dbReference>
<dbReference type="PANTHER" id="PTHR10003">
    <property type="entry name" value="SUPEROXIDE DISMUTASE CU-ZN -RELATED"/>
    <property type="match status" value="1"/>
</dbReference>
<dbReference type="GO" id="GO:0005507">
    <property type="term" value="F:copper ion binding"/>
    <property type="evidence" value="ECO:0007669"/>
    <property type="project" value="InterPro"/>
</dbReference>
<dbReference type="EMBL" id="SVNY01000001">
    <property type="protein sequence ID" value="MBE6832364.1"/>
    <property type="molecule type" value="Genomic_DNA"/>
</dbReference>
<name>A0A928Q1M8_9FIRM</name>
<comment type="similarity">
    <text evidence="1">Belongs to the Cu-Zn superoxide dismutase family.</text>
</comment>
<evidence type="ECO:0000313" key="3">
    <source>
        <dbReference type="EMBL" id="MBE6832364.1"/>
    </source>
</evidence>
<dbReference type="RefSeq" id="WP_020073937.1">
    <property type="nucleotide sequence ID" value="NZ_JBKWRC010000001.1"/>
</dbReference>
<proteinExistence type="inferred from homology"/>
<reference evidence="3" key="1">
    <citation type="submission" date="2019-04" db="EMBL/GenBank/DDBJ databases">
        <title>Evolution of Biomass-Degrading Anaerobic Consortia Revealed by Metagenomics.</title>
        <authorList>
            <person name="Peng X."/>
        </authorList>
    </citation>
    <scope>NUCLEOTIDE SEQUENCE</scope>
    <source>
        <strain evidence="3">SIG551</strain>
    </source>
</reference>
<dbReference type="InterPro" id="IPR036423">
    <property type="entry name" value="SOD-like_Cu/Zn_dom_sf"/>
</dbReference>